<gene>
    <name evidence="3" type="ORF">GGX14DRAFT_534293</name>
</gene>
<organism evidence="3 4">
    <name type="scientific">Mycena pura</name>
    <dbReference type="NCBI Taxonomy" id="153505"/>
    <lineage>
        <taxon>Eukaryota</taxon>
        <taxon>Fungi</taxon>
        <taxon>Dikarya</taxon>
        <taxon>Basidiomycota</taxon>
        <taxon>Agaricomycotina</taxon>
        <taxon>Agaricomycetes</taxon>
        <taxon>Agaricomycetidae</taxon>
        <taxon>Agaricales</taxon>
        <taxon>Marasmiineae</taxon>
        <taxon>Mycenaceae</taxon>
        <taxon>Mycena</taxon>
    </lineage>
</organism>
<reference evidence="3" key="1">
    <citation type="submission" date="2023-03" db="EMBL/GenBank/DDBJ databases">
        <title>Massive genome expansion in bonnet fungi (Mycena s.s.) driven by repeated elements and novel gene families across ecological guilds.</title>
        <authorList>
            <consortium name="Lawrence Berkeley National Laboratory"/>
            <person name="Harder C.B."/>
            <person name="Miyauchi S."/>
            <person name="Viragh M."/>
            <person name="Kuo A."/>
            <person name="Thoen E."/>
            <person name="Andreopoulos B."/>
            <person name="Lu D."/>
            <person name="Skrede I."/>
            <person name="Drula E."/>
            <person name="Henrissat B."/>
            <person name="Morin E."/>
            <person name="Kohler A."/>
            <person name="Barry K."/>
            <person name="LaButti K."/>
            <person name="Morin E."/>
            <person name="Salamov A."/>
            <person name="Lipzen A."/>
            <person name="Mereny Z."/>
            <person name="Hegedus B."/>
            <person name="Baldrian P."/>
            <person name="Stursova M."/>
            <person name="Weitz H."/>
            <person name="Taylor A."/>
            <person name="Grigoriev I.V."/>
            <person name="Nagy L.G."/>
            <person name="Martin F."/>
            <person name="Kauserud H."/>
        </authorList>
    </citation>
    <scope>NUCLEOTIDE SEQUENCE</scope>
    <source>
        <strain evidence="3">9144</strain>
    </source>
</reference>
<proteinExistence type="predicted"/>
<evidence type="ECO:0000313" key="3">
    <source>
        <dbReference type="EMBL" id="KAJ7213112.1"/>
    </source>
</evidence>
<dbReference type="AlphaFoldDB" id="A0AAD6VHP7"/>
<dbReference type="EMBL" id="JARJCW010000022">
    <property type="protein sequence ID" value="KAJ7213112.1"/>
    <property type="molecule type" value="Genomic_DNA"/>
</dbReference>
<dbReference type="InterPro" id="IPR046496">
    <property type="entry name" value="DUF6589"/>
</dbReference>
<feature type="domain" description="DUF6589" evidence="2">
    <location>
        <begin position="367"/>
        <end position="757"/>
    </location>
</feature>
<keyword evidence="4" id="KW-1185">Reference proteome</keyword>
<name>A0AAD6VHP7_9AGAR</name>
<evidence type="ECO:0000256" key="1">
    <source>
        <dbReference type="SAM" id="MobiDB-lite"/>
    </source>
</evidence>
<dbReference type="Proteomes" id="UP001219525">
    <property type="component" value="Unassembled WGS sequence"/>
</dbReference>
<protein>
    <recommendedName>
        <fullName evidence="2">DUF6589 domain-containing protein</fullName>
    </recommendedName>
</protein>
<comment type="caution">
    <text evidence="3">The sequence shown here is derived from an EMBL/GenBank/DDBJ whole genome shotgun (WGS) entry which is preliminary data.</text>
</comment>
<feature type="compositionally biased region" description="Polar residues" evidence="1">
    <location>
        <begin position="50"/>
        <end position="59"/>
    </location>
</feature>
<dbReference type="Pfam" id="PF20231">
    <property type="entry name" value="DUF6589"/>
    <property type="match status" value="1"/>
</dbReference>
<evidence type="ECO:0000313" key="4">
    <source>
        <dbReference type="Proteomes" id="UP001219525"/>
    </source>
</evidence>
<evidence type="ECO:0000259" key="2">
    <source>
        <dbReference type="Pfam" id="PF20231"/>
    </source>
</evidence>
<feature type="region of interest" description="Disordered" evidence="1">
    <location>
        <begin position="16"/>
        <end position="59"/>
    </location>
</feature>
<accession>A0AAD6VHP7</accession>
<sequence length="831" mass="92836">MPRNYSIRPSFTELNSDDFKIDEDDAASTIGATSSPPGSDDFGNEDSDITYGSNSRAPKSTATDKTLAILAFMKENYPQFSLRDLLTELFTSEHPSITNVTNSYLGRGGRKHLLETAIGDSAIEDEHVADWIMAKATVICTQEVSHLTDRASKGKFFEDAKCLRVPAGSITVKLLQSFSLSGLLFRYDRTTAHLQKFLKALIGKDSLPSSNESRTQRSPDMGRTLITSMILNLRSRETNLHAAMISLMLWDGGVSRRLVQALNHYGICTSYRYQGRAVGSVSRDGVQIARSVANNPENLLLLPFNWMQTAWEAAATHGNISHDQVSALLVVLALPDGAPPTEAARIAGVDNFAQAAQTRHHMPADQALEEILPTAADQHTFSNNAIKHVANILCDEVEGFSSHRKDIPDFFDPHALANKETEEYVLPTYDQEQASTRGNMLVIEHYFCHVLGIPKKAFEERFFFLLGDRLTTARDRAAQDQRAVDRSEYRVDHLSSFEVTSGIMHFVMNQIHNIGKNTWGGANKDPVSLLTLLEKLPNRTNINLRKIDFYAWLRLLDTVLRALVLRAAMVVLGVSDLKHEKLSTFMIVADFLLPSLDCLEAEGIKTLPGSTQSGNAVLLMHDLMTLREMRHAIKYGHPERMERILKYWTPMFYAGGSFNYANESMELLHNLNHDWPPDISPILRGGMLINNKDGKAGNFKETDIRVEQLNKSIKSHARGANASPGLLEKITPAIGHVQELTEKMFDDLGVNDEDQHHAHVRQHKDVILLLEHLSESNIFDFSRDKSSDHTVIDLYRTGLYRLAGPDGGHAKHLRRHLLRSRTLRSGACSGQ</sequence>